<dbReference type="InterPro" id="IPR036423">
    <property type="entry name" value="SOD-like_Cu/Zn_dom_sf"/>
</dbReference>
<proteinExistence type="inferred from homology"/>
<dbReference type="CDD" id="cd00305">
    <property type="entry name" value="Cu-Zn_Superoxide_Dismutase"/>
    <property type="match status" value="1"/>
</dbReference>
<feature type="region of interest" description="Disordered" evidence="9">
    <location>
        <begin position="146"/>
        <end position="175"/>
    </location>
</feature>
<dbReference type="EC" id="1.15.1.1" evidence="8"/>
<dbReference type="PANTHER" id="PTHR10003">
    <property type="entry name" value="SUPEROXIDE DISMUTASE CU-ZN -RELATED"/>
    <property type="match status" value="1"/>
</dbReference>
<dbReference type="FunFam" id="2.60.40.200:FF:000005">
    <property type="entry name" value="Superoxide dismutase [Cu-Zn]"/>
    <property type="match status" value="1"/>
</dbReference>
<evidence type="ECO:0000256" key="9">
    <source>
        <dbReference type="SAM" id="MobiDB-lite"/>
    </source>
</evidence>
<comment type="catalytic activity">
    <reaction evidence="8">
        <text>2 superoxide + 2 H(+) = H2O2 + O2</text>
        <dbReference type="Rhea" id="RHEA:20696"/>
        <dbReference type="ChEBI" id="CHEBI:15378"/>
        <dbReference type="ChEBI" id="CHEBI:15379"/>
        <dbReference type="ChEBI" id="CHEBI:16240"/>
        <dbReference type="ChEBI" id="CHEBI:18421"/>
        <dbReference type="EC" id="1.15.1.1"/>
    </reaction>
</comment>
<evidence type="ECO:0000256" key="1">
    <source>
        <dbReference type="ARBA" id="ARBA00010457"/>
    </source>
</evidence>
<feature type="region of interest" description="Disordered" evidence="9">
    <location>
        <begin position="76"/>
        <end position="101"/>
    </location>
</feature>
<evidence type="ECO:0000256" key="5">
    <source>
        <dbReference type="ARBA" id="ARBA00023008"/>
    </source>
</evidence>
<evidence type="ECO:0000256" key="7">
    <source>
        <dbReference type="ARBA" id="ARBA00024900"/>
    </source>
</evidence>
<evidence type="ECO:0000259" key="10">
    <source>
        <dbReference type="Pfam" id="PF00080"/>
    </source>
</evidence>
<dbReference type="PROSITE" id="PS51257">
    <property type="entry name" value="PROKAR_LIPOPROTEIN"/>
    <property type="match status" value="1"/>
</dbReference>
<keyword evidence="3" id="KW-0732">Signal</keyword>
<gene>
    <name evidence="11" type="ORF">J2S13_003296</name>
</gene>
<comment type="similarity">
    <text evidence="1 8">Belongs to the Cu-Zn superoxide dismutase family.</text>
</comment>
<feature type="domain" description="Superoxide dismutase copper/zinc binding" evidence="10">
    <location>
        <begin position="38"/>
        <end position="168"/>
    </location>
</feature>
<evidence type="ECO:0000313" key="12">
    <source>
        <dbReference type="Proteomes" id="UP001237207"/>
    </source>
</evidence>
<dbReference type="SUPFAM" id="SSF49329">
    <property type="entry name" value="Cu,Zn superoxide dismutase-like"/>
    <property type="match status" value="1"/>
</dbReference>
<keyword evidence="4 8" id="KW-0862">Zinc</keyword>
<accession>A0AAJ1WKJ8</accession>
<protein>
    <recommendedName>
        <fullName evidence="8">Superoxide dismutase [Cu-Zn]</fullName>
        <ecNumber evidence="8">1.15.1.1</ecNumber>
    </recommendedName>
</protein>
<comment type="caution">
    <text evidence="11">The sequence shown here is derived from an EMBL/GenBank/DDBJ whole genome shotgun (WGS) entry which is preliminary data.</text>
</comment>
<dbReference type="InterPro" id="IPR018152">
    <property type="entry name" value="SOD_Cu/Zn_BS"/>
</dbReference>
<dbReference type="InterPro" id="IPR001424">
    <property type="entry name" value="SOD_Cu_Zn_dom"/>
</dbReference>
<evidence type="ECO:0000256" key="8">
    <source>
        <dbReference type="RuleBase" id="RU000393"/>
    </source>
</evidence>
<evidence type="ECO:0000313" key="11">
    <source>
        <dbReference type="EMBL" id="MDQ0216810.1"/>
    </source>
</evidence>
<dbReference type="Gene3D" id="2.60.40.200">
    <property type="entry name" value="Superoxide dismutase, copper/zinc binding domain"/>
    <property type="match status" value="1"/>
</dbReference>
<dbReference type="GO" id="GO:0005507">
    <property type="term" value="F:copper ion binding"/>
    <property type="evidence" value="ECO:0007669"/>
    <property type="project" value="InterPro"/>
</dbReference>
<keyword evidence="2 8" id="KW-0479">Metal-binding</keyword>
<evidence type="ECO:0000256" key="6">
    <source>
        <dbReference type="ARBA" id="ARBA00023157"/>
    </source>
</evidence>
<dbReference type="GO" id="GO:0004784">
    <property type="term" value="F:superoxide dismutase activity"/>
    <property type="evidence" value="ECO:0007669"/>
    <property type="project" value="UniProtKB-EC"/>
</dbReference>
<comment type="cofactor">
    <cofactor evidence="8">
        <name>Cu cation</name>
        <dbReference type="ChEBI" id="CHEBI:23378"/>
    </cofactor>
    <text evidence="8">Binds 1 copper ion per subunit.</text>
</comment>
<comment type="cofactor">
    <cofactor evidence="8">
        <name>Zn(2+)</name>
        <dbReference type="ChEBI" id="CHEBI:29105"/>
    </cofactor>
    <text evidence="8">Binds 1 zinc ion per subunit.</text>
</comment>
<evidence type="ECO:0000256" key="2">
    <source>
        <dbReference type="ARBA" id="ARBA00022723"/>
    </source>
</evidence>
<dbReference type="PROSITE" id="PS00332">
    <property type="entry name" value="SOD_CU_ZN_2"/>
    <property type="match status" value="1"/>
</dbReference>
<dbReference type="InterPro" id="IPR024134">
    <property type="entry name" value="SOD_Cu/Zn_/chaperone"/>
</dbReference>
<organism evidence="11 12">
    <name type="scientific">Oikeobacillus pervagus</name>
    <dbReference type="NCBI Taxonomy" id="1325931"/>
    <lineage>
        <taxon>Bacteria</taxon>
        <taxon>Bacillati</taxon>
        <taxon>Bacillota</taxon>
        <taxon>Bacilli</taxon>
        <taxon>Bacillales</taxon>
        <taxon>Bacillaceae</taxon>
        <taxon>Oikeobacillus</taxon>
    </lineage>
</organism>
<evidence type="ECO:0000256" key="4">
    <source>
        <dbReference type="ARBA" id="ARBA00022833"/>
    </source>
</evidence>
<keyword evidence="5 8" id="KW-0186">Copper</keyword>
<sequence length="175" mass="18752">MKKIFACLIMIGLLVGCAEQKPKKLDVDMKNPDGDSIGKITLEEQADGVQLSLDLKGLPPGPHAIHFHEKATCKPPTFTSAGDHFNPEGKEHGLLNPKGAHNGDLPNIIVKDDGSVKEKIMASQVTLSEEKNSLYTKDGTSIVIHEDQDDGMSQPAGNAGDRIACGEISSDKKIK</sequence>
<dbReference type="RefSeq" id="WP_307258894.1">
    <property type="nucleotide sequence ID" value="NZ_JAUSUC010000080.1"/>
</dbReference>
<comment type="function">
    <text evidence="7">Destroys radicals which are normally produced within the cells and which are toxic to biological systems. May play a role in favoring mycobacterial survival in phagocytes.</text>
</comment>
<keyword evidence="8 11" id="KW-0560">Oxidoreductase</keyword>
<keyword evidence="12" id="KW-1185">Reference proteome</keyword>
<evidence type="ECO:0000256" key="3">
    <source>
        <dbReference type="ARBA" id="ARBA00022729"/>
    </source>
</evidence>
<keyword evidence="6" id="KW-1015">Disulfide bond</keyword>
<dbReference type="Pfam" id="PF00080">
    <property type="entry name" value="Sod_Cu"/>
    <property type="match status" value="1"/>
</dbReference>
<reference evidence="11" key="1">
    <citation type="submission" date="2023-07" db="EMBL/GenBank/DDBJ databases">
        <title>Genomic Encyclopedia of Type Strains, Phase IV (KMG-IV): sequencing the most valuable type-strain genomes for metagenomic binning, comparative biology and taxonomic classification.</title>
        <authorList>
            <person name="Goeker M."/>
        </authorList>
    </citation>
    <scope>NUCLEOTIDE SEQUENCE</scope>
    <source>
        <strain evidence="11">DSM 23947</strain>
    </source>
</reference>
<name>A0AAJ1WKJ8_9BACI</name>
<dbReference type="AlphaFoldDB" id="A0AAJ1WKJ8"/>
<dbReference type="Proteomes" id="UP001237207">
    <property type="component" value="Unassembled WGS sequence"/>
</dbReference>
<dbReference type="EMBL" id="JAUSUC010000080">
    <property type="protein sequence ID" value="MDQ0216810.1"/>
    <property type="molecule type" value="Genomic_DNA"/>
</dbReference>